<reference evidence="1" key="1">
    <citation type="submission" date="2023-03" db="EMBL/GenBank/DDBJ databases">
        <title>Massive genome expansion in bonnet fungi (Mycena s.s.) driven by repeated elements and novel gene families across ecological guilds.</title>
        <authorList>
            <consortium name="Lawrence Berkeley National Laboratory"/>
            <person name="Harder C.B."/>
            <person name="Miyauchi S."/>
            <person name="Viragh M."/>
            <person name="Kuo A."/>
            <person name="Thoen E."/>
            <person name="Andreopoulos B."/>
            <person name="Lu D."/>
            <person name="Skrede I."/>
            <person name="Drula E."/>
            <person name="Henrissat B."/>
            <person name="Morin E."/>
            <person name="Kohler A."/>
            <person name="Barry K."/>
            <person name="LaButti K."/>
            <person name="Morin E."/>
            <person name="Salamov A."/>
            <person name="Lipzen A."/>
            <person name="Mereny Z."/>
            <person name="Hegedus B."/>
            <person name="Baldrian P."/>
            <person name="Stursova M."/>
            <person name="Weitz H."/>
            <person name="Taylor A."/>
            <person name="Grigoriev I.V."/>
            <person name="Nagy L.G."/>
            <person name="Martin F."/>
            <person name="Kauserud H."/>
        </authorList>
    </citation>
    <scope>NUCLEOTIDE SEQUENCE</scope>
    <source>
        <strain evidence="1">CBHHK182m</strain>
    </source>
</reference>
<organism evidence="1 2">
    <name type="scientific">Mycena metata</name>
    <dbReference type="NCBI Taxonomy" id="1033252"/>
    <lineage>
        <taxon>Eukaryota</taxon>
        <taxon>Fungi</taxon>
        <taxon>Dikarya</taxon>
        <taxon>Basidiomycota</taxon>
        <taxon>Agaricomycotina</taxon>
        <taxon>Agaricomycetes</taxon>
        <taxon>Agaricomycetidae</taxon>
        <taxon>Agaricales</taxon>
        <taxon>Marasmiineae</taxon>
        <taxon>Mycenaceae</taxon>
        <taxon>Mycena</taxon>
    </lineage>
</organism>
<name>A0AAD7N7Q7_9AGAR</name>
<proteinExistence type="predicted"/>
<evidence type="ECO:0000313" key="2">
    <source>
        <dbReference type="Proteomes" id="UP001215598"/>
    </source>
</evidence>
<evidence type="ECO:0000313" key="1">
    <source>
        <dbReference type="EMBL" id="KAJ7748025.1"/>
    </source>
</evidence>
<comment type="caution">
    <text evidence="1">The sequence shown here is derived from an EMBL/GenBank/DDBJ whole genome shotgun (WGS) entry which is preliminary data.</text>
</comment>
<accession>A0AAD7N7Q7</accession>
<dbReference type="EMBL" id="JARKIB010000074">
    <property type="protein sequence ID" value="KAJ7748025.1"/>
    <property type="molecule type" value="Genomic_DNA"/>
</dbReference>
<keyword evidence="2" id="KW-1185">Reference proteome</keyword>
<sequence>MFWRTFSKLFDRRQAHRGPQAQGTDGGIRFSALRGAALRRRHRLLYVSTPRERLLVWPPAGIQLSQRAMHRGSSWIVVLSTARRREAARFSRPRGAALRADSNYSIYRRPASGLLVLAAGRHTALSKGNAPWLFLNCCSLDRAAPRSGAGHQLLYISPSRERVFAPTFFPKVLTFGCRQPQGVLKGHTSYATVQWRLLGCEAPFLSTHTFLFTSCHFLASIILIGGTVTRRLQGFNSDLLVTSRFLTSAVKS</sequence>
<gene>
    <name evidence="1" type="ORF">B0H16DRAFT_909479</name>
</gene>
<protein>
    <submittedName>
        <fullName evidence="1">Uncharacterized protein</fullName>
    </submittedName>
</protein>
<dbReference type="Proteomes" id="UP001215598">
    <property type="component" value="Unassembled WGS sequence"/>
</dbReference>
<dbReference type="AlphaFoldDB" id="A0AAD7N7Q7"/>